<dbReference type="InterPro" id="IPR029063">
    <property type="entry name" value="SAM-dependent_MTases_sf"/>
</dbReference>
<evidence type="ECO:0000313" key="11">
    <source>
        <dbReference type="EMBL" id="CUR38955.1"/>
    </source>
</evidence>
<evidence type="ECO:0000256" key="2">
    <source>
        <dbReference type="ARBA" id="ARBA00022603"/>
    </source>
</evidence>
<dbReference type="Pfam" id="PF20467">
    <property type="entry name" value="MmeI_C"/>
    <property type="match status" value="1"/>
</dbReference>
<dbReference type="Pfam" id="PF20466">
    <property type="entry name" value="MmeI_TRD"/>
    <property type="match status" value="1"/>
</dbReference>
<keyword evidence="3" id="KW-0808">Transferase</keyword>
<dbReference type="PRINTS" id="PR00507">
    <property type="entry name" value="N12N6MTFRASE"/>
</dbReference>
<dbReference type="GO" id="GO:0032259">
    <property type="term" value="P:methylation"/>
    <property type="evidence" value="ECO:0007669"/>
    <property type="project" value="UniProtKB-KW"/>
</dbReference>
<feature type="domain" description="MmeI-like N-terminal" evidence="6">
    <location>
        <begin position="47"/>
        <end position="215"/>
    </location>
</feature>
<evidence type="ECO:0000259" key="6">
    <source>
        <dbReference type="Pfam" id="PF20464"/>
    </source>
</evidence>
<gene>
    <name evidence="11" type="primary">yeeA</name>
    <name evidence="11" type="ORF">LRLP16767_LR3C6_00914</name>
</gene>
<dbReference type="InterPro" id="IPR046819">
    <property type="entry name" value="MmeI_hel"/>
</dbReference>
<dbReference type="InterPro" id="IPR050953">
    <property type="entry name" value="N4_N6_ade-DNA_methylase"/>
</dbReference>
<protein>
    <recommendedName>
        <fullName evidence="1">site-specific DNA-methyltransferase (adenine-specific)</fullName>
        <ecNumber evidence="1">2.1.1.72</ecNumber>
    </recommendedName>
</protein>
<evidence type="ECO:0000259" key="10">
    <source>
        <dbReference type="Pfam" id="PF20473"/>
    </source>
</evidence>
<sequence length="960" mass="110941">MAKSSTSRFYGTKTTRNTTHKTRKQIIKEFVDEWTNKGKESGYGFIKEDANRQPFIDDFLRRVCGVDQPTKYIEYEKDVRVEDNRKKTTKRIDGYIPATKVMWEMKGSNKDLTEEITQSGGIKLTPFKQAWRYSEYLPQEEKPRWIIISNFNEIDIHDMNNPLSDPTVIMLKDLTTKYKSFDFMVDQTAQQIIDEKKLSVAAGDLVAKIYNELSKAYSLHADLNDERIQKSLNMLIVRLVFLLYADDTGILGSNDIFQHFLERREAQDIRQGLIELFRVLNTPEDDRDEFLSEEFKQFKYVNGGMFSDESVVIPQFTDELQRLIVEDAGRGFNWSSISPTIFGAVFESTLNPETRREGGMHYTSVENIHKVIDPLFLNDLNKEFEKIRDISVVSDRVEKARQFQEKLSKLKFLDPACGSGNFLTETYLSLRNLENQCLKIIVGSNSTLNLDADIKVKIKIQNFYGIEINDFAVSVARTAMWIAESQMWAESQNIIYSRDDFLPLDSNDSIFEGNALRMDWSEIVEPYDVNYIMGNPPFVGQSYRSNEQKQDMIDIFGKGSRETKQDYVICWYKKSLDYVSDYKNSSVKCAFVSTNSICQGECVPTFWKDMINAGVEIQFARRTFIWTNEAKNKAAVHCVIVGYSFHKINNIKELYDGGKLTKCDHINPYLVPEEDIWISSRPKRPKDKSKMTTGSPATDDGQLFLSPEEAKTMSKEYPILSKYIRPFIGAHEFLHDLNERTRYCLWFADVGDELPKIIKADHMKDRFQHIKEKRLSSSASRIKKAAETPWLFAQNRQPDTEYLVIPRHSSENREYIPIGFMDPKTIAGDATTIVYDATLEDFAILESSLHVAWMKTVAGRLKSDYRYSSSVYYNFPMPKLTNELKEKLEKSAEGILNARANHPSLSLADMYKELLMPSDLRDAHRKNDKLILQAYGLNKDATDQDILKVLFKMYNNKDND</sequence>
<feature type="domain" description="MmeI-like C-terminal" evidence="9">
    <location>
        <begin position="885"/>
        <end position="956"/>
    </location>
</feature>
<dbReference type="PANTHER" id="PTHR33841">
    <property type="entry name" value="DNA METHYLTRANSFERASE YEEA-RELATED"/>
    <property type="match status" value="1"/>
</dbReference>
<reference evidence="11" key="1">
    <citation type="submission" date="2015-10" db="EMBL/GenBank/DDBJ databases">
        <authorList>
            <person name="Gilbert D.G."/>
        </authorList>
    </citation>
    <scope>NUCLEOTIDE SEQUENCE</scope>
    <source>
        <strain evidence="11">3c6</strain>
    </source>
</reference>
<comment type="catalytic activity">
    <reaction evidence="4">
        <text>a 2'-deoxyadenosine in DNA + S-adenosyl-L-methionine = an N(6)-methyl-2'-deoxyadenosine in DNA + S-adenosyl-L-homocysteine + H(+)</text>
        <dbReference type="Rhea" id="RHEA:15197"/>
        <dbReference type="Rhea" id="RHEA-COMP:12418"/>
        <dbReference type="Rhea" id="RHEA-COMP:12419"/>
        <dbReference type="ChEBI" id="CHEBI:15378"/>
        <dbReference type="ChEBI" id="CHEBI:57856"/>
        <dbReference type="ChEBI" id="CHEBI:59789"/>
        <dbReference type="ChEBI" id="CHEBI:90615"/>
        <dbReference type="ChEBI" id="CHEBI:90616"/>
        <dbReference type="EC" id="2.1.1.72"/>
    </reaction>
</comment>
<dbReference type="SUPFAM" id="SSF53335">
    <property type="entry name" value="S-adenosyl-L-methionine-dependent methyltransferases"/>
    <property type="match status" value="1"/>
</dbReference>
<dbReference type="Pfam" id="PF20465">
    <property type="entry name" value="MmeI_hel"/>
    <property type="match status" value="1"/>
</dbReference>
<dbReference type="InterPro" id="IPR046816">
    <property type="entry name" value="MmeI_Mtase"/>
</dbReference>
<name>A0A0U5JR23_LIMRT</name>
<evidence type="ECO:0000256" key="4">
    <source>
        <dbReference type="ARBA" id="ARBA00047942"/>
    </source>
</evidence>
<dbReference type="RefSeq" id="WP_086141274.1">
    <property type="nucleotide sequence ID" value="NZ_JBNPNI010000015.1"/>
</dbReference>
<feature type="region of interest" description="Disordered" evidence="5">
    <location>
        <begin position="681"/>
        <end position="703"/>
    </location>
</feature>
<evidence type="ECO:0000259" key="7">
    <source>
        <dbReference type="Pfam" id="PF20465"/>
    </source>
</evidence>
<dbReference type="Gene3D" id="3.40.50.150">
    <property type="entry name" value="Vaccinia Virus protein VP39"/>
    <property type="match status" value="1"/>
</dbReference>
<dbReference type="InterPro" id="IPR046818">
    <property type="entry name" value="MmeI_C"/>
</dbReference>
<proteinExistence type="predicted"/>
<keyword evidence="2 11" id="KW-0489">Methyltransferase</keyword>
<evidence type="ECO:0000256" key="3">
    <source>
        <dbReference type="ARBA" id="ARBA00022679"/>
    </source>
</evidence>
<feature type="domain" description="MmeI-like DNA-methyltransferase" evidence="10">
    <location>
        <begin position="395"/>
        <end position="655"/>
    </location>
</feature>
<dbReference type="GO" id="GO:0009007">
    <property type="term" value="F:site-specific DNA-methyltransferase (adenine-specific) activity"/>
    <property type="evidence" value="ECO:0007669"/>
    <property type="project" value="UniProtKB-EC"/>
</dbReference>
<dbReference type="InterPro" id="IPR046820">
    <property type="entry name" value="MmeI_TRD"/>
</dbReference>
<evidence type="ECO:0000256" key="5">
    <source>
        <dbReference type="SAM" id="MobiDB-lite"/>
    </source>
</evidence>
<evidence type="ECO:0000259" key="8">
    <source>
        <dbReference type="Pfam" id="PF20466"/>
    </source>
</evidence>
<organism evidence="11">
    <name type="scientific">Limosilactobacillus reuteri</name>
    <name type="common">Lactobacillus reuteri</name>
    <dbReference type="NCBI Taxonomy" id="1598"/>
    <lineage>
        <taxon>Bacteria</taxon>
        <taxon>Bacillati</taxon>
        <taxon>Bacillota</taxon>
        <taxon>Bacilli</taxon>
        <taxon>Lactobacillales</taxon>
        <taxon>Lactobacillaceae</taxon>
        <taxon>Limosilactobacillus</taxon>
    </lineage>
</organism>
<dbReference type="AlphaFoldDB" id="A0A0U5JR23"/>
<dbReference type="EC" id="2.1.1.72" evidence="1"/>
<dbReference type="Pfam" id="PF20464">
    <property type="entry name" value="MmeI_N"/>
    <property type="match status" value="1"/>
</dbReference>
<evidence type="ECO:0000259" key="9">
    <source>
        <dbReference type="Pfam" id="PF20467"/>
    </source>
</evidence>
<dbReference type="InterPro" id="IPR046817">
    <property type="entry name" value="MmeI_N"/>
</dbReference>
<evidence type="ECO:0000256" key="1">
    <source>
        <dbReference type="ARBA" id="ARBA00011900"/>
    </source>
</evidence>
<dbReference type="EMBL" id="LN887392">
    <property type="protein sequence ID" value="CUR38955.1"/>
    <property type="molecule type" value="Genomic_DNA"/>
</dbReference>
<dbReference type="Pfam" id="PF20473">
    <property type="entry name" value="MmeI_Mtase"/>
    <property type="match status" value="1"/>
</dbReference>
<feature type="domain" description="MmeI-like target recognition" evidence="8">
    <location>
        <begin position="673"/>
        <end position="880"/>
    </location>
</feature>
<feature type="domain" description="MmeI-like helicase spacer" evidence="7">
    <location>
        <begin position="231"/>
        <end position="306"/>
    </location>
</feature>
<accession>A0A0U5JR23</accession>
<dbReference type="PANTHER" id="PTHR33841:SF1">
    <property type="entry name" value="DNA METHYLTRANSFERASE A"/>
    <property type="match status" value="1"/>
</dbReference>